<dbReference type="Proteomes" id="UP001359559">
    <property type="component" value="Unassembled WGS sequence"/>
</dbReference>
<dbReference type="AlphaFoldDB" id="A0AAN9ISF6"/>
<comment type="caution">
    <text evidence="3">The sequence shown here is derived from an EMBL/GenBank/DDBJ whole genome shotgun (WGS) entry which is preliminary data.</text>
</comment>
<keyword evidence="2" id="KW-0732">Signal</keyword>
<gene>
    <name evidence="3" type="ORF">RJT34_20185</name>
</gene>
<accession>A0AAN9ISF6</accession>
<evidence type="ECO:0000256" key="2">
    <source>
        <dbReference type="SAM" id="SignalP"/>
    </source>
</evidence>
<proteinExistence type="predicted"/>
<feature type="signal peptide" evidence="2">
    <location>
        <begin position="1"/>
        <end position="20"/>
    </location>
</feature>
<sequence>MRNPAIRLTAIGWWPLFALLLEIDTLGLRGHISYNREAIAAILAIPWHFEATEEDPTNDLVLVRFKRGNWAPWLALVTMEKCSFLWTMITKKSINIVCIIHRDLHALVEFADPKKSITFPCIIRIDECQSLIPSLILLRGRPFSFEDGGISRSHQRHEGILTNDDVEDDVKDEHKDDEP</sequence>
<feature type="chain" id="PRO_5042983773" evidence="2">
    <location>
        <begin position="21"/>
        <end position="179"/>
    </location>
</feature>
<reference evidence="3 4" key="1">
    <citation type="submission" date="2024-01" db="EMBL/GenBank/DDBJ databases">
        <title>The genomes of 5 underutilized Papilionoideae crops provide insights into root nodulation and disease resistance.</title>
        <authorList>
            <person name="Yuan L."/>
        </authorList>
    </citation>
    <scope>NUCLEOTIDE SEQUENCE [LARGE SCALE GENOMIC DNA]</scope>
    <source>
        <strain evidence="3">LY-2023</strain>
        <tissue evidence="3">Leaf</tissue>
    </source>
</reference>
<protein>
    <submittedName>
        <fullName evidence="3">Uncharacterized protein</fullName>
    </submittedName>
</protein>
<evidence type="ECO:0000256" key="1">
    <source>
        <dbReference type="SAM" id="MobiDB-lite"/>
    </source>
</evidence>
<feature type="region of interest" description="Disordered" evidence="1">
    <location>
        <begin position="159"/>
        <end position="179"/>
    </location>
</feature>
<evidence type="ECO:0000313" key="4">
    <source>
        <dbReference type="Proteomes" id="UP001359559"/>
    </source>
</evidence>
<keyword evidence="4" id="KW-1185">Reference proteome</keyword>
<name>A0AAN9ISF6_CLITE</name>
<evidence type="ECO:0000313" key="3">
    <source>
        <dbReference type="EMBL" id="KAK7285415.1"/>
    </source>
</evidence>
<dbReference type="EMBL" id="JAYKXN010000005">
    <property type="protein sequence ID" value="KAK7285415.1"/>
    <property type="molecule type" value="Genomic_DNA"/>
</dbReference>
<organism evidence="3 4">
    <name type="scientific">Clitoria ternatea</name>
    <name type="common">Butterfly pea</name>
    <dbReference type="NCBI Taxonomy" id="43366"/>
    <lineage>
        <taxon>Eukaryota</taxon>
        <taxon>Viridiplantae</taxon>
        <taxon>Streptophyta</taxon>
        <taxon>Embryophyta</taxon>
        <taxon>Tracheophyta</taxon>
        <taxon>Spermatophyta</taxon>
        <taxon>Magnoliopsida</taxon>
        <taxon>eudicotyledons</taxon>
        <taxon>Gunneridae</taxon>
        <taxon>Pentapetalae</taxon>
        <taxon>rosids</taxon>
        <taxon>fabids</taxon>
        <taxon>Fabales</taxon>
        <taxon>Fabaceae</taxon>
        <taxon>Papilionoideae</taxon>
        <taxon>50 kb inversion clade</taxon>
        <taxon>NPAAA clade</taxon>
        <taxon>indigoferoid/millettioid clade</taxon>
        <taxon>Phaseoleae</taxon>
        <taxon>Clitoria</taxon>
    </lineage>
</organism>